<sequence>MTVRWRQLLVSLSLWLLAELVLNWVGIDDLVDYSEYLFERQAIVFYV</sequence>
<reference evidence="1 2" key="1">
    <citation type="journal article" date="2008" name="Proc. Natl. Acad. Sci. U.S.A.">
        <title>Niche adaptation and genome expansion in the chlorophyll d-producing cyanobacterium Acaryochloris marina.</title>
        <authorList>
            <person name="Swingley W.D."/>
            <person name="Chen M."/>
            <person name="Cheung P.C."/>
            <person name="Conrad A.L."/>
            <person name="Dejesa L.C."/>
            <person name="Hao J."/>
            <person name="Honchak B.M."/>
            <person name="Karbach L.E."/>
            <person name="Kurdoglu A."/>
            <person name="Lahiri S."/>
            <person name="Mastrian S.D."/>
            <person name="Miyashita H."/>
            <person name="Page L."/>
            <person name="Ramakrishna P."/>
            <person name="Satoh S."/>
            <person name="Sattley W.M."/>
            <person name="Shimada Y."/>
            <person name="Taylor H.L."/>
            <person name="Tomo T."/>
            <person name="Tsuchiya T."/>
            <person name="Wang Z.T."/>
            <person name="Raymond J."/>
            <person name="Mimuro M."/>
            <person name="Blankenship R.E."/>
            <person name="Touchman J.W."/>
        </authorList>
    </citation>
    <scope>NUCLEOTIDE SEQUENCE [LARGE SCALE GENOMIC DNA]</scope>
    <source>
        <strain evidence="2">MBIC 11017</strain>
    </source>
</reference>
<proteinExistence type="predicted"/>
<evidence type="ECO:0000313" key="1">
    <source>
        <dbReference type="EMBL" id="ABW25737.1"/>
    </source>
</evidence>
<gene>
    <name evidence="1" type="ordered locus">AM1_0691</name>
</gene>
<dbReference type="AlphaFoldDB" id="B0CEA3"/>
<keyword evidence="2" id="KW-1185">Reference proteome</keyword>
<dbReference type="Proteomes" id="UP000000268">
    <property type="component" value="Chromosome"/>
</dbReference>
<dbReference type="RefSeq" id="WP_012161325.1">
    <property type="nucleotide sequence ID" value="NC_009925.1"/>
</dbReference>
<dbReference type="KEGG" id="amr:AM1_0691"/>
<organism evidence="1 2">
    <name type="scientific">Acaryochloris marina (strain MBIC 11017)</name>
    <dbReference type="NCBI Taxonomy" id="329726"/>
    <lineage>
        <taxon>Bacteria</taxon>
        <taxon>Bacillati</taxon>
        <taxon>Cyanobacteriota</taxon>
        <taxon>Cyanophyceae</taxon>
        <taxon>Acaryochloridales</taxon>
        <taxon>Acaryochloridaceae</taxon>
        <taxon>Acaryochloris</taxon>
    </lineage>
</organism>
<evidence type="ECO:0000313" key="2">
    <source>
        <dbReference type="Proteomes" id="UP000000268"/>
    </source>
</evidence>
<protein>
    <submittedName>
        <fullName evidence="1">Uncharacterized protein</fullName>
    </submittedName>
</protein>
<accession>B0CEA3</accession>
<dbReference type="EMBL" id="CP000828">
    <property type="protein sequence ID" value="ABW25737.1"/>
    <property type="molecule type" value="Genomic_DNA"/>
</dbReference>
<dbReference type="HOGENOM" id="CLU_201883_2_0_3"/>
<name>B0CEA3_ACAM1</name>